<gene>
    <name evidence="1" type="ORF">GMARGA_LOCUS32378</name>
</gene>
<evidence type="ECO:0000313" key="2">
    <source>
        <dbReference type="Proteomes" id="UP000789901"/>
    </source>
</evidence>
<comment type="caution">
    <text evidence="1">The sequence shown here is derived from an EMBL/GenBank/DDBJ whole genome shotgun (WGS) entry which is preliminary data.</text>
</comment>
<dbReference type="EMBL" id="CAJVQB010050725">
    <property type="protein sequence ID" value="CAG8835061.1"/>
    <property type="molecule type" value="Genomic_DNA"/>
</dbReference>
<accession>A0ABN7WL73</accession>
<feature type="non-terminal residue" evidence="1">
    <location>
        <position position="1"/>
    </location>
</feature>
<dbReference type="Proteomes" id="UP000789901">
    <property type="component" value="Unassembled WGS sequence"/>
</dbReference>
<reference evidence="1 2" key="1">
    <citation type="submission" date="2021-06" db="EMBL/GenBank/DDBJ databases">
        <authorList>
            <person name="Kallberg Y."/>
            <person name="Tangrot J."/>
            <person name="Rosling A."/>
        </authorList>
    </citation>
    <scope>NUCLEOTIDE SEQUENCE [LARGE SCALE GENOMIC DNA]</scope>
    <source>
        <strain evidence="1 2">120-4 pot B 10/14</strain>
    </source>
</reference>
<protein>
    <submittedName>
        <fullName evidence="1">27507_t:CDS:1</fullName>
    </submittedName>
</protein>
<name>A0ABN7WL73_GIGMA</name>
<sequence length="43" mass="5125">PKDDEFKSNLDDRIDCCNYGRIEIELINIREIKLIDEVELDDN</sequence>
<organism evidence="1 2">
    <name type="scientific">Gigaspora margarita</name>
    <dbReference type="NCBI Taxonomy" id="4874"/>
    <lineage>
        <taxon>Eukaryota</taxon>
        <taxon>Fungi</taxon>
        <taxon>Fungi incertae sedis</taxon>
        <taxon>Mucoromycota</taxon>
        <taxon>Glomeromycotina</taxon>
        <taxon>Glomeromycetes</taxon>
        <taxon>Diversisporales</taxon>
        <taxon>Gigasporaceae</taxon>
        <taxon>Gigaspora</taxon>
    </lineage>
</organism>
<keyword evidence="2" id="KW-1185">Reference proteome</keyword>
<proteinExistence type="predicted"/>
<evidence type="ECO:0000313" key="1">
    <source>
        <dbReference type="EMBL" id="CAG8835061.1"/>
    </source>
</evidence>